<dbReference type="PROSITE" id="PS00981">
    <property type="entry name" value="G_PROTEIN_RECEP_F3_3"/>
    <property type="match status" value="1"/>
</dbReference>
<name>A0A6P7WGT1_9AMPH</name>
<accession>A0A6P7WGT1</accession>
<proteinExistence type="inferred from homology"/>
<dbReference type="PANTHER" id="PTHR24061">
    <property type="entry name" value="CALCIUM-SENSING RECEPTOR-RELATED"/>
    <property type="match status" value="1"/>
</dbReference>
<evidence type="ECO:0000256" key="6">
    <source>
        <dbReference type="ARBA" id="ARBA00022989"/>
    </source>
</evidence>
<dbReference type="InterPro" id="IPR001828">
    <property type="entry name" value="ANF_lig-bd_rcpt"/>
</dbReference>
<dbReference type="InterPro" id="IPR028082">
    <property type="entry name" value="Peripla_BP_I"/>
</dbReference>
<dbReference type="Proteomes" id="UP000515156">
    <property type="component" value="Chromosome 14"/>
</dbReference>
<evidence type="ECO:0000256" key="10">
    <source>
        <dbReference type="ARBA" id="ARBA00023180"/>
    </source>
</evidence>
<gene>
    <name evidence="15" type="primary">LOC115457178</name>
</gene>
<evidence type="ECO:0000256" key="1">
    <source>
        <dbReference type="ARBA" id="ARBA00004651"/>
    </source>
</evidence>
<dbReference type="Gene3D" id="3.40.50.2300">
    <property type="match status" value="2"/>
</dbReference>
<evidence type="ECO:0000256" key="9">
    <source>
        <dbReference type="ARBA" id="ARBA00023170"/>
    </source>
</evidence>
<dbReference type="PANTHER" id="PTHR24061:SF599">
    <property type="entry name" value="G-PROTEIN COUPLED RECEPTORS FAMILY 3 PROFILE DOMAIN-CONTAINING PROTEIN"/>
    <property type="match status" value="1"/>
</dbReference>
<dbReference type="Pfam" id="PF07562">
    <property type="entry name" value="NCD3G"/>
    <property type="match status" value="1"/>
</dbReference>
<keyword evidence="9" id="KW-0675">Receptor</keyword>
<dbReference type="PRINTS" id="PR01535">
    <property type="entry name" value="VOMERONASL2R"/>
</dbReference>
<keyword evidence="5" id="KW-0732">Signal</keyword>
<dbReference type="AlphaFoldDB" id="A0A6P7WGT1"/>
<dbReference type="Gene3D" id="2.10.50.30">
    <property type="entry name" value="GPCR, family 3, nine cysteines domain"/>
    <property type="match status" value="1"/>
</dbReference>
<feature type="transmembrane region" description="Helical" evidence="12">
    <location>
        <begin position="767"/>
        <end position="789"/>
    </location>
</feature>
<keyword evidence="11" id="KW-0807">Transducer</keyword>
<dbReference type="FunFam" id="2.10.50.30:FF:000002">
    <property type="entry name" value="Vomeronasal 2 receptor, h1"/>
    <property type="match status" value="1"/>
</dbReference>
<evidence type="ECO:0000256" key="12">
    <source>
        <dbReference type="SAM" id="Phobius"/>
    </source>
</evidence>
<dbReference type="GO" id="GO:0004930">
    <property type="term" value="F:G protein-coupled receptor activity"/>
    <property type="evidence" value="ECO:0007669"/>
    <property type="project" value="UniProtKB-KW"/>
</dbReference>
<evidence type="ECO:0000313" key="15">
    <source>
        <dbReference type="RefSeq" id="XP_030042462.1"/>
    </source>
</evidence>
<evidence type="ECO:0000259" key="13">
    <source>
        <dbReference type="PROSITE" id="PS50259"/>
    </source>
</evidence>
<dbReference type="InParanoid" id="A0A6P7WGT1"/>
<keyword evidence="10" id="KW-0325">Glycoprotein</keyword>
<feature type="domain" description="G-protein coupled receptors family 3 profile" evidence="13">
    <location>
        <begin position="548"/>
        <end position="811"/>
    </location>
</feature>
<comment type="similarity">
    <text evidence="2">Belongs to the G-protein coupled receptor 3 family.</text>
</comment>
<dbReference type="InterPro" id="IPR011500">
    <property type="entry name" value="GPCR_3_9-Cys_dom"/>
</dbReference>
<dbReference type="FunFam" id="3.40.50.2300:FF:000016">
    <property type="entry name" value="Taste 1 receptor member 2"/>
    <property type="match status" value="1"/>
</dbReference>
<dbReference type="InterPro" id="IPR017978">
    <property type="entry name" value="GPCR_3_C"/>
</dbReference>
<reference evidence="15" key="1">
    <citation type="submission" date="2025-08" db="UniProtKB">
        <authorList>
            <consortium name="RefSeq"/>
        </authorList>
    </citation>
    <scope>IDENTIFICATION</scope>
</reference>
<dbReference type="GO" id="GO:0005886">
    <property type="term" value="C:plasma membrane"/>
    <property type="evidence" value="ECO:0007669"/>
    <property type="project" value="UniProtKB-SubCell"/>
</dbReference>
<evidence type="ECO:0000256" key="11">
    <source>
        <dbReference type="ARBA" id="ARBA00023224"/>
    </source>
</evidence>
<dbReference type="RefSeq" id="XP_030042462.1">
    <property type="nucleotide sequence ID" value="XM_030186602.1"/>
</dbReference>
<dbReference type="SUPFAM" id="SSF53822">
    <property type="entry name" value="Periplasmic binding protein-like I"/>
    <property type="match status" value="1"/>
</dbReference>
<sequence>MTGQIQLQQLENNAVPDGLLWFQVRSYREVLAVAFAVHEINENPGILPNITLGFKILDSCLSTRLAMANTLSLLSGIEDPVPSYHCSSEPIVPGVVGESFSDITIPIAWLLGVYKIPQISYGSSNVILSNKYLFPSFFRTVPPDSAEAGAIPRLLKHFGWTWVGIIASDNDYGVQGSQRLQTEIERSGGCVEFLERVPIYQTKERVTQIVEMIKRSTAHIIVIYCHVGFIVPVFEEVAKRNIHGKVWLGTTSFIITPDLFTKDTWLSLNGTLALALHVVEIPGFKEFVHSIHPLTSTDDIFIKSFWEKAFECKWIENNTNQNNTEGGSDKLFCTGQEKVDQLDFALFELDNLRYTYNAYQAVYAFAYALHNLVSCRGDAGLSSIRTCVSTNEIQPQQVLEHVRNVHFLTGSDEYFFDENGDPPAIYDILNWQIFPNGSYTCTTVGKFDYTAPQGQEVTVNRSIIVWNSIYSTVPESACSTSCTPGFRRTFKEGQPICCFDCIPCPDGEITNQTDTICCQKCPDDQWPNEKRDTCIPRTIEFLSYEEPLGFVLSAISAFCSLVTVSILGIFLKYKDTPIVKANNRELSYLLLLSLVLCFLCSLLFIGYPMKVKCMLRQTAFGVIFSLCVSCILAKTITVVVAFHATKPSSKLKKWVGTKTSYYLVPLCSVIQLIICLVWLCTAPPFSSINTESAKTIIIQCSEGSVKLFYGMMGYLGFLACVSFIVAFLARNLPDSFNETKYITFSLLVFVSVWISFIPAYLSTQGKYMLAVEVFAILASSTGLLSCIFFPKVYIILLKPERNTKDVLLGKRGIKQTKMIMEEKTFLLTPEISRNSHQNKSCQCYVLRYVDQNVISSYLLYLTTKSTFREK</sequence>
<dbReference type="OrthoDB" id="5984008at2759"/>
<dbReference type="InterPro" id="IPR038550">
    <property type="entry name" value="GPCR_3_9-Cys_sf"/>
</dbReference>
<feature type="transmembrane region" description="Helical" evidence="12">
    <location>
        <begin position="585"/>
        <end position="607"/>
    </location>
</feature>
<keyword evidence="4 12" id="KW-0812">Transmembrane</keyword>
<dbReference type="KEGG" id="muo:115457178"/>
<comment type="subcellular location">
    <subcellularLocation>
        <location evidence="1">Cell membrane</location>
        <topology evidence="1">Multi-pass membrane protein</topology>
    </subcellularLocation>
</comment>
<dbReference type="InterPro" id="IPR000337">
    <property type="entry name" value="GPCR_3"/>
</dbReference>
<keyword evidence="3" id="KW-1003">Cell membrane</keyword>
<dbReference type="PRINTS" id="PR00248">
    <property type="entry name" value="GPCRMGR"/>
</dbReference>
<evidence type="ECO:0000313" key="14">
    <source>
        <dbReference type="Proteomes" id="UP000515156"/>
    </source>
</evidence>
<evidence type="ECO:0000256" key="7">
    <source>
        <dbReference type="ARBA" id="ARBA00023040"/>
    </source>
</evidence>
<protein>
    <submittedName>
        <fullName evidence="15">Extracellular calcium-sensing receptor-like</fullName>
    </submittedName>
</protein>
<keyword evidence="14" id="KW-1185">Reference proteome</keyword>
<dbReference type="InterPro" id="IPR000068">
    <property type="entry name" value="GPCR_3_Ca_sens_rcpt-rel"/>
</dbReference>
<evidence type="ECO:0000256" key="2">
    <source>
        <dbReference type="ARBA" id="ARBA00007242"/>
    </source>
</evidence>
<feature type="transmembrane region" description="Helical" evidence="12">
    <location>
        <begin position="707"/>
        <end position="729"/>
    </location>
</feature>
<dbReference type="CDD" id="cd15283">
    <property type="entry name" value="7tmC_V2R_pheromone"/>
    <property type="match status" value="1"/>
</dbReference>
<keyword evidence="7" id="KW-0297">G-protein coupled receptor</keyword>
<evidence type="ECO:0000256" key="4">
    <source>
        <dbReference type="ARBA" id="ARBA00022692"/>
    </source>
</evidence>
<keyword evidence="6 12" id="KW-1133">Transmembrane helix</keyword>
<organism evidence="14 15">
    <name type="scientific">Microcaecilia unicolor</name>
    <dbReference type="NCBI Taxonomy" id="1415580"/>
    <lineage>
        <taxon>Eukaryota</taxon>
        <taxon>Metazoa</taxon>
        <taxon>Chordata</taxon>
        <taxon>Craniata</taxon>
        <taxon>Vertebrata</taxon>
        <taxon>Euteleostomi</taxon>
        <taxon>Amphibia</taxon>
        <taxon>Gymnophiona</taxon>
        <taxon>Siphonopidae</taxon>
        <taxon>Microcaecilia</taxon>
    </lineage>
</organism>
<dbReference type="PROSITE" id="PS50259">
    <property type="entry name" value="G_PROTEIN_RECEP_F3_4"/>
    <property type="match status" value="1"/>
</dbReference>
<evidence type="ECO:0000256" key="3">
    <source>
        <dbReference type="ARBA" id="ARBA00022475"/>
    </source>
</evidence>
<feature type="transmembrane region" description="Helical" evidence="12">
    <location>
        <begin position="663"/>
        <end position="687"/>
    </location>
</feature>
<feature type="transmembrane region" description="Helical" evidence="12">
    <location>
        <begin position="548"/>
        <end position="573"/>
    </location>
</feature>
<dbReference type="Pfam" id="PF00003">
    <property type="entry name" value="7tm_3"/>
    <property type="match status" value="1"/>
</dbReference>
<dbReference type="InterPro" id="IPR017979">
    <property type="entry name" value="GPCR_3_CS"/>
</dbReference>
<dbReference type="CDD" id="cd06365">
    <property type="entry name" value="PBP1_pheromone_receptor"/>
    <property type="match status" value="1"/>
</dbReference>
<feature type="transmembrane region" description="Helical" evidence="12">
    <location>
        <begin position="741"/>
        <end position="761"/>
    </location>
</feature>
<keyword evidence="8 12" id="KW-0472">Membrane</keyword>
<evidence type="ECO:0000256" key="8">
    <source>
        <dbReference type="ARBA" id="ARBA00023136"/>
    </source>
</evidence>
<dbReference type="Pfam" id="PF01094">
    <property type="entry name" value="ANF_receptor"/>
    <property type="match status" value="1"/>
</dbReference>
<evidence type="ECO:0000256" key="5">
    <source>
        <dbReference type="ARBA" id="ARBA00022729"/>
    </source>
</evidence>
<dbReference type="GeneID" id="115457178"/>
<dbReference type="InterPro" id="IPR004073">
    <property type="entry name" value="GPCR_3_vmron_rcpt_2"/>
</dbReference>
<feature type="transmembrane region" description="Helical" evidence="12">
    <location>
        <begin position="619"/>
        <end position="642"/>
    </location>
</feature>